<feature type="region of interest" description="Disordered" evidence="1">
    <location>
        <begin position="104"/>
        <end position="155"/>
    </location>
</feature>
<reference evidence="3" key="1">
    <citation type="submission" date="2021-02" db="EMBL/GenBank/DDBJ databases">
        <authorList>
            <person name="Dougan E. K."/>
            <person name="Rhodes N."/>
            <person name="Thang M."/>
            <person name="Chan C."/>
        </authorList>
    </citation>
    <scope>NUCLEOTIDE SEQUENCE</scope>
</reference>
<feature type="non-terminal residue" evidence="3">
    <location>
        <position position="1"/>
    </location>
</feature>
<feature type="compositionally biased region" description="Low complexity" evidence="1">
    <location>
        <begin position="611"/>
        <end position="624"/>
    </location>
</feature>
<evidence type="ECO:0000256" key="1">
    <source>
        <dbReference type="SAM" id="MobiDB-lite"/>
    </source>
</evidence>
<dbReference type="PROSITE" id="PS50076">
    <property type="entry name" value="DNAJ_2"/>
    <property type="match status" value="1"/>
</dbReference>
<dbReference type="SUPFAM" id="SSF46565">
    <property type="entry name" value="Chaperone J-domain"/>
    <property type="match status" value="1"/>
</dbReference>
<evidence type="ECO:0000259" key="2">
    <source>
        <dbReference type="PROSITE" id="PS50076"/>
    </source>
</evidence>
<comment type="caution">
    <text evidence="3">The sequence shown here is derived from an EMBL/GenBank/DDBJ whole genome shotgun (WGS) entry which is preliminary data.</text>
</comment>
<sequence length="1027" mass="108754">LDAVSLRQELAMSACELDRHLKGRETSSLEVEAARLRGWREQAKNQLRFLERRSALAFLSLPPDATDDDISRVYKRLALELHPDKGGDPAKFQELQQMKDRLSEATRRDMEEDEDKPGADSAEVPAEGVDPETFTAEGEKLDSEAPAEESSASSAEALKLRTDLHESALRVWERARKAQQELVGVGAKSAKPSSHPPLVALRTFVQRFASRDIAKLRDGDASAAEAAILRFVNRGAEVLAVAAASDLQATLATLAMHFNFALLARSGPVPSVQRRCAALLEAVSEMPAAAESFLGKLEDLIAGQRERDRKLKEEQDSKELATVEEKAKGHQQASAPRKGLRERLKLGFARRRQGGARAVASASSRPVRGVLAKRSSSGSQIQKAEKSSEVAELMVFEPPPMPCGAYQLRFRMAERVHGLEDLQAYLLDAAGLQVASMRGAYLLRGEDEGFLDLCTSAAAPASLRSAAPLLFDVRGRPTAALRTSCGIRARTAGFLWLDEVRAAADLRGKNASLDFVGTVLRCLSGPMKRLTLVISPVIPTNDWGQLGSKASVGDRSVWLCEPGAKKRPSAEGVPPSQENSASTSSFSSSSAGSTSKPPRSEPHGHQPGATPSASQGGQPGASAATARPPGTTGGASMTPPPMQEASRQGAAAAAGNSSIPRPPHVGAARHNSTSAAATDRGPFAPSAASQHAGGAPQTGTGRCDSSRHDTNSNTSTATDTKQSSNSASNNTSTNSNSGQQTHNASKHVNNKNKPTATTASNASTSPSNSKNSNVKSSSSKQKITSAAMPPPPLPAMSSRRRALDASARAVSAPKRRKVLVPAPLPIQEPPVVPSTGSRPALTPRARLALAYASAVGAATLRSDAEGFENGKPGTCFWGSQRLPSNEIRQSGVYKAYLRGMAEVADVVGYLTRSGGDPSATTVMSILSPSPTRSLAIDLGLQLNRHAISHFFGKGGTVELVLQALIDEAELFTEACEGSCLAESASGEAEKKQLTSDAWTESYRALPLHMVDGDFEFVRNFLIGQQGR</sequence>
<feature type="domain" description="J" evidence="2">
    <location>
        <begin position="54"/>
        <end position="118"/>
    </location>
</feature>
<feature type="compositionally biased region" description="Low complexity" evidence="1">
    <location>
        <begin position="580"/>
        <end position="595"/>
    </location>
</feature>
<evidence type="ECO:0000313" key="4">
    <source>
        <dbReference type="Proteomes" id="UP000626109"/>
    </source>
</evidence>
<proteinExistence type="predicted"/>
<feature type="compositionally biased region" description="Low complexity" evidence="1">
    <location>
        <begin position="711"/>
        <end position="737"/>
    </location>
</feature>
<dbReference type="InterPro" id="IPR001623">
    <property type="entry name" value="DnaJ_domain"/>
</dbReference>
<dbReference type="Gene3D" id="1.10.287.110">
    <property type="entry name" value="DnaJ domain"/>
    <property type="match status" value="1"/>
</dbReference>
<accession>A0A813J913</accession>
<name>A0A813J913_POLGL</name>
<dbReference type="EMBL" id="CAJNNW010022327">
    <property type="protein sequence ID" value="CAE8669180.1"/>
    <property type="molecule type" value="Genomic_DNA"/>
</dbReference>
<dbReference type="SMART" id="SM00271">
    <property type="entry name" value="DnaJ"/>
    <property type="match status" value="1"/>
</dbReference>
<feature type="region of interest" description="Disordered" evidence="1">
    <location>
        <begin position="563"/>
        <end position="814"/>
    </location>
</feature>
<feature type="compositionally biased region" description="Low complexity" evidence="1">
    <location>
        <begin position="751"/>
        <end position="780"/>
    </location>
</feature>
<dbReference type="InterPro" id="IPR036869">
    <property type="entry name" value="J_dom_sf"/>
</dbReference>
<organism evidence="3 4">
    <name type="scientific">Polarella glacialis</name>
    <name type="common">Dinoflagellate</name>
    <dbReference type="NCBI Taxonomy" id="89957"/>
    <lineage>
        <taxon>Eukaryota</taxon>
        <taxon>Sar</taxon>
        <taxon>Alveolata</taxon>
        <taxon>Dinophyceae</taxon>
        <taxon>Suessiales</taxon>
        <taxon>Suessiaceae</taxon>
        <taxon>Polarella</taxon>
    </lineage>
</organism>
<dbReference type="Pfam" id="PF00226">
    <property type="entry name" value="DnaJ"/>
    <property type="match status" value="1"/>
</dbReference>
<protein>
    <recommendedName>
        <fullName evidence="2">J domain-containing protein</fullName>
    </recommendedName>
</protein>
<dbReference type="CDD" id="cd06257">
    <property type="entry name" value="DnaJ"/>
    <property type="match status" value="1"/>
</dbReference>
<evidence type="ECO:0000313" key="3">
    <source>
        <dbReference type="EMBL" id="CAE8669180.1"/>
    </source>
</evidence>
<dbReference type="Proteomes" id="UP000626109">
    <property type="component" value="Unassembled WGS sequence"/>
</dbReference>
<dbReference type="AlphaFoldDB" id="A0A813J913"/>
<gene>
    <name evidence="3" type="ORF">PGLA2088_LOCUS17117</name>
</gene>
<feature type="region of interest" description="Disordered" evidence="1">
    <location>
        <begin position="307"/>
        <end position="338"/>
    </location>
</feature>
<feature type="compositionally biased region" description="Basic and acidic residues" evidence="1">
    <location>
        <begin position="307"/>
        <end position="328"/>
    </location>
</feature>